<gene>
    <name evidence="9" type="ORF">JAAARDRAFT_188871</name>
</gene>
<dbReference type="PANTHER" id="PTHR31658:SF0">
    <property type="entry name" value="CONSERVED OLIGOMERIC GOLGI COMPLEX SUBUNIT 1"/>
    <property type="match status" value="1"/>
</dbReference>
<feature type="compositionally biased region" description="Polar residues" evidence="8">
    <location>
        <begin position="59"/>
        <end position="70"/>
    </location>
</feature>
<sequence length="940" mass="104419">MEWPLRLCRTANADVLFIPCHVQLQDLVMARRPSATSIGSLASPAASLKALPNLSQPVTLSVDPRTNGQGYPSPRSAAHSSRSLLGTLENNVDDVDPDELFTRHTVAEVKWYQQRLRADAEAKQEELRLMVGERYRDLLQASTSIISISRSSQRVVEALEEMKTKIPESEQAVTSNRPSLPKKDDDQLQALQSLATHMKLLLDAPEHIWRLLERKKFFQAAWLFLLARVVHRALVRTDTDDEDSWIQYGVNVQEQFPLVQRQWDTVAQFRSQITHKATLSLRENQSSSEDVCATLLTLHLLDSRPLAETLSTFLAQRTRALQTILAAYQTPVQSSSKQGNGHAPGAPKLKSDAASKPAKAVVRDVRQKMRTVLEAVSGTVTTARDVFQAQDNGKPSLISCVLGHIQSDPRSPSGVEILPTELFLTTQHLLSSLPSSTHFLSLPPNIKSYKPYVDLSSPSSTMNQAHLNHSLGKWFQKALEHYQTVMEAWMADLHTIREVWKVRIWLRKWLDGSSGLDRLENGQMKSACDAVCLKRITALWKASFGKAQEDFRERLATALATLKGSSESSHPVLTGVDRIYESPPIPGPSESSDLTAFLKYKSALQRQVADRTPLLDELVTGLETFGANMQGTRKGMKANDDDTLKLIQLLMEEYHPTVESFCNSLVDNLASACGEPADDSAFTLPQIMFVGRLADELSTSAPLVASLGCRTEASQNFRERTRKIHNGMIDRWKTWIVSDIVHRFHEDGSASFSPSEPSSALMQALFSLSTAILNLGMSHQPEARDRLAGECLRAFVLRLRESSQEHGWPSERVQSLWDLSFLSKLAALRGFADIAASFKTKKNQISKAIHTSHKSPVTDEEVSEYLSRSQLLLTPLLGPPLPCPPHLLDAKGKGRDKAEKSTPLLHHGVPTADQPFRLPMDVVKPSARFGLLLVGSTAQR</sequence>
<keyword evidence="6" id="KW-0333">Golgi apparatus</keyword>
<feature type="region of interest" description="Disordered" evidence="8">
    <location>
        <begin position="888"/>
        <end position="910"/>
    </location>
</feature>
<dbReference type="STRING" id="933084.A0A067Q8G4"/>
<evidence type="ECO:0000256" key="8">
    <source>
        <dbReference type="SAM" id="MobiDB-lite"/>
    </source>
</evidence>
<protein>
    <recommendedName>
        <fullName evidence="3">Conserved oligomeric Golgi complex subunit 1</fullName>
    </recommendedName>
</protein>
<dbReference type="OrthoDB" id="46189at2759"/>
<feature type="region of interest" description="Disordered" evidence="8">
    <location>
        <begin position="332"/>
        <end position="359"/>
    </location>
</feature>
<evidence type="ECO:0000256" key="1">
    <source>
        <dbReference type="ARBA" id="ARBA00004395"/>
    </source>
</evidence>
<proteinExistence type="inferred from homology"/>
<dbReference type="GO" id="GO:0017119">
    <property type="term" value="C:Golgi transport complex"/>
    <property type="evidence" value="ECO:0007669"/>
    <property type="project" value="InterPro"/>
</dbReference>
<evidence type="ECO:0000256" key="7">
    <source>
        <dbReference type="ARBA" id="ARBA00023136"/>
    </source>
</evidence>
<dbReference type="Proteomes" id="UP000027265">
    <property type="component" value="Unassembled WGS sequence"/>
</dbReference>
<dbReference type="HOGENOM" id="CLU_008852_0_0_1"/>
<feature type="region of interest" description="Disordered" evidence="8">
    <location>
        <begin position="59"/>
        <end position="81"/>
    </location>
</feature>
<keyword evidence="7" id="KW-0472">Membrane</keyword>
<dbReference type="PANTHER" id="PTHR31658">
    <property type="entry name" value="CONSERVED OLIGOMERIC GOLGI COMPLEX SUBUNIT 1"/>
    <property type="match status" value="1"/>
</dbReference>
<dbReference type="GO" id="GO:0000139">
    <property type="term" value="C:Golgi membrane"/>
    <property type="evidence" value="ECO:0007669"/>
    <property type="project" value="UniProtKB-SubCell"/>
</dbReference>
<dbReference type="AlphaFoldDB" id="A0A067Q8G4"/>
<evidence type="ECO:0000256" key="4">
    <source>
        <dbReference type="ARBA" id="ARBA00022448"/>
    </source>
</evidence>
<comment type="subcellular location">
    <subcellularLocation>
        <location evidence="1">Golgi apparatus membrane</location>
        <topology evidence="1">Peripheral membrane protein</topology>
    </subcellularLocation>
</comment>
<evidence type="ECO:0000256" key="2">
    <source>
        <dbReference type="ARBA" id="ARBA00006653"/>
    </source>
</evidence>
<evidence type="ECO:0000256" key="3">
    <source>
        <dbReference type="ARBA" id="ARBA00020978"/>
    </source>
</evidence>
<keyword evidence="5" id="KW-0653">Protein transport</keyword>
<dbReference type="GO" id="GO:0006891">
    <property type="term" value="P:intra-Golgi vesicle-mediated transport"/>
    <property type="evidence" value="ECO:0007669"/>
    <property type="project" value="InterPro"/>
</dbReference>
<feature type="compositionally biased region" description="Low complexity" evidence="8">
    <location>
        <begin position="72"/>
        <end position="81"/>
    </location>
</feature>
<dbReference type="GO" id="GO:0015031">
    <property type="term" value="P:protein transport"/>
    <property type="evidence" value="ECO:0007669"/>
    <property type="project" value="UniProtKB-KW"/>
</dbReference>
<keyword evidence="4" id="KW-0813">Transport</keyword>
<feature type="compositionally biased region" description="Basic and acidic residues" evidence="8">
    <location>
        <begin position="888"/>
        <end position="900"/>
    </location>
</feature>
<accession>A0A067Q8G4</accession>
<dbReference type="EMBL" id="KL197710">
    <property type="protein sequence ID" value="KDQ63279.1"/>
    <property type="molecule type" value="Genomic_DNA"/>
</dbReference>
<reference evidence="10" key="1">
    <citation type="journal article" date="2014" name="Proc. Natl. Acad. Sci. U.S.A.">
        <title>Extensive sampling of basidiomycete genomes demonstrates inadequacy of the white-rot/brown-rot paradigm for wood decay fungi.</title>
        <authorList>
            <person name="Riley R."/>
            <person name="Salamov A.A."/>
            <person name="Brown D.W."/>
            <person name="Nagy L.G."/>
            <person name="Floudas D."/>
            <person name="Held B.W."/>
            <person name="Levasseur A."/>
            <person name="Lombard V."/>
            <person name="Morin E."/>
            <person name="Otillar R."/>
            <person name="Lindquist E.A."/>
            <person name="Sun H."/>
            <person name="LaButti K.M."/>
            <person name="Schmutz J."/>
            <person name="Jabbour D."/>
            <person name="Luo H."/>
            <person name="Baker S.E."/>
            <person name="Pisabarro A.G."/>
            <person name="Walton J.D."/>
            <person name="Blanchette R.A."/>
            <person name="Henrissat B."/>
            <person name="Martin F."/>
            <person name="Cullen D."/>
            <person name="Hibbett D.S."/>
            <person name="Grigoriev I.V."/>
        </authorList>
    </citation>
    <scope>NUCLEOTIDE SEQUENCE [LARGE SCALE GENOMIC DNA]</scope>
    <source>
        <strain evidence="10">MUCL 33604</strain>
    </source>
</reference>
<keyword evidence="10" id="KW-1185">Reference proteome</keyword>
<dbReference type="InterPro" id="IPR033370">
    <property type="entry name" value="COG1"/>
</dbReference>
<evidence type="ECO:0000313" key="10">
    <source>
        <dbReference type="Proteomes" id="UP000027265"/>
    </source>
</evidence>
<organism evidence="9 10">
    <name type="scientific">Jaapia argillacea MUCL 33604</name>
    <dbReference type="NCBI Taxonomy" id="933084"/>
    <lineage>
        <taxon>Eukaryota</taxon>
        <taxon>Fungi</taxon>
        <taxon>Dikarya</taxon>
        <taxon>Basidiomycota</taxon>
        <taxon>Agaricomycotina</taxon>
        <taxon>Agaricomycetes</taxon>
        <taxon>Agaricomycetidae</taxon>
        <taxon>Jaapiales</taxon>
        <taxon>Jaapiaceae</taxon>
        <taxon>Jaapia</taxon>
    </lineage>
</organism>
<evidence type="ECO:0000256" key="6">
    <source>
        <dbReference type="ARBA" id="ARBA00023034"/>
    </source>
</evidence>
<evidence type="ECO:0000313" key="9">
    <source>
        <dbReference type="EMBL" id="KDQ63279.1"/>
    </source>
</evidence>
<name>A0A067Q8G4_9AGAM</name>
<dbReference type="InParanoid" id="A0A067Q8G4"/>
<evidence type="ECO:0000256" key="5">
    <source>
        <dbReference type="ARBA" id="ARBA00022927"/>
    </source>
</evidence>
<comment type="similarity">
    <text evidence="2">Belongs to the COG1 family.</text>
</comment>
<dbReference type="Pfam" id="PF08700">
    <property type="entry name" value="VPS51_Exo84_N"/>
    <property type="match status" value="1"/>
</dbReference>